<organism evidence="2 3">
    <name type="scientific">Psylliodes chrysocephalus</name>
    <dbReference type="NCBI Taxonomy" id="3402493"/>
    <lineage>
        <taxon>Eukaryota</taxon>
        <taxon>Metazoa</taxon>
        <taxon>Ecdysozoa</taxon>
        <taxon>Arthropoda</taxon>
        <taxon>Hexapoda</taxon>
        <taxon>Insecta</taxon>
        <taxon>Pterygota</taxon>
        <taxon>Neoptera</taxon>
        <taxon>Endopterygota</taxon>
        <taxon>Coleoptera</taxon>
        <taxon>Polyphaga</taxon>
        <taxon>Cucujiformia</taxon>
        <taxon>Chrysomeloidea</taxon>
        <taxon>Chrysomelidae</taxon>
        <taxon>Galerucinae</taxon>
        <taxon>Alticini</taxon>
        <taxon>Psylliodes</taxon>
    </lineage>
</organism>
<protein>
    <submittedName>
        <fullName evidence="2">Uncharacterized protein</fullName>
    </submittedName>
</protein>
<gene>
    <name evidence="2" type="ORF">PSYICH_LOCUS11071</name>
</gene>
<evidence type="ECO:0000313" key="2">
    <source>
        <dbReference type="EMBL" id="CAH1110640.1"/>
    </source>
</evidence>
<dbReference type="AlphaFoldDB" id="A0A9P0D1Z1"/>
<name>A0A9P0D1Z1_9CUCU</name>
<dbReference type="OrthoDB" id="6783482at2759"/>
<sequence>MSQPSNIMLPMQPNQQYMQQPNSMSTEMMQYYQNQFPPLPNMYNHPSNSQQLSLPQMNLNAIPPPLQYRPNQDHSNFTEEIEYNPPSSSSDDENMESDANENTNSYSWQQIRSKRKRENSDTNPIQNSNKNRDNPNTQTKDPKPPPIYVYGVTNYKDMTDSIGEVTPDETYFTSTLPENVVKINARTPEIFRKLINFMREKNIVHHSYQLKQERAYRIVLRGLHHSVPLEEIKAELLKKTTQEYFKHTAQSNKRTPTAIFYRLGTKKQQ</sequence>
<dbReference type="EMBL" id="OV651817">
    <property type="protein sequence ID" value="CAH1110640.1"/>
    <property type="molecule type" value="Genomic_DNA"/>
</dbReference>
<evidence type="ECO:0000313" key="3">
    <source>
        <dbReference type="Proteomes" id="UP001153636"/>
    </source>
</evidence>
<evidence type="ECO:0000256" key="1">
    <source>
        <dbReference type="SAM" id="MobiDB-lite"/>
    </source>
</evidence>
<accession>A0A9P0D1Z1</accession>
<keyword evidence="3" id="KW-1185">Reference proteome</keyword>
<proteinExistence type="predicted"/>
<feature type="compositionally biased region" description="Acidic residues" evidence="1">
    <location>
        <begin position="90"/>
        <end position="99"/>
    </location>
</feature>
<feature type="compositionally biased region" description="Polar residues" evidence="1">
    <location>
        <begin position="121"/>
        <end position="139"/>
    </location>
</feature>
<reference evidence="2" key="1">
    <citation type="submission" date="2022-01" db="EMBL/GenBank/DDBJ databases">
        <authorList>
            <person name="King R."/>
        </authorList>
    </citation>
    <scope>NUCLEOTIDE SEQUENCE</scope>
</reference>
<dbReference type="Proteomes" id="UP001153636">
    <property type="component" value="Chromosome 5"/>
</dbReference>
<feature type="region of interest" description="Disordered" evidence="1">
    <location>
        <begin position="58"/>
        <end position="147"/>
    </location>
</feature>